<dbReference type="Proteomes" id="UP000820669">
    <property type="component" value="Unassembled WGS sequence"/>
</dbReference>
<dbReference type="Gene3D" id="3.30.590.10">
    <property type="entry name" value="Glutamine synthetase/guanido kinase, catalytic domain"/>
    <property type="match status" value="1"/>
</dbReference>
<evidence type="ECO:0000256" key="3">
    <source>
        <dbReference type="PROSITE-ProRule" id="PRU01331"/>
    </source>
</evidence>
<dbReference type="InterPro" id="IPR014746">
    <property type="entry name" value="Gln_synth/guanido_kin_cat_dom"/>
</dbReference>
<gene>
    <name evidence="6" type="ORF">HF526_34410</name>
</gene>
<keyword evidence="2" id="KW-0436">Ligase</keyword>
<dbReference type="SUPFAM" id="SSF55931">
    <property type="entry name" value="Glutamine synthetase/guanido kinase"/>
    <property type="match status" value="1"/>
</dbReference>
<dbReference type="EMBL" id="JAAXLA010000164">
    <property type="protein sequence ID" value="NMI02335.1"/>
    <property type="molecule type" value="Genomic_DNA"/>
</dbReference>
<proteinExistence type="inferred from homology"/>
<evidence type="ECO:0000256" key="4">
    <source>
        <dbReference type="RuleBase" id="RU000384"/>
    </source>
</evidence>
<dbReference type="SUPFAM" id="SSF54368">
    <property type="entry name" value="Glutamine synthetase, N-terminal domain"/>
    <property type="match status" value="1"/>
</dbReference>
<evidence type="ECO:0000256" key="2">
    <source>
        <dbReference type="ARBA" id="ARBA00022598"/>
    </source>
</evidence>
<evidence type="ECO:0000313" key="7">
    <source>
        <dbReference type="Proteomes" id="UP000820669"/>
    </source>
</evidence>
<dbReference type="Pfam" id="PF00120">
    <property type="entry name" value="Gln-synt_C"/>
    <property type="match status" value="1"/>
</dbReference>
<accession>A0ABX1SPU1</accession>
<dbReference type="PANTHER" id="PTHR43785">
    <property type="entry name" value="GAMMA-GLUTAMYLPUTRESCINE SYNTHETASE"/>
    <property type="match status" value="1"/>
</dbReference>
<dbReference type="Gene3D" id="3.10.20.70">
    <property type="entry name" value="Glutamine synthetase, N-terminal domain"/>
    <property type="match status" value="1"/>
</dbReference>
<comment type="caution">
    <text evidence="6">The sequence shown here is derived from an EMBL/GenBank/DDBJ whole genome shotgun (WGS) entry which is preliminary data.</text>
</comment>
<name>A0ABX1SPU1_9PSEU</name>
<dbReference type="PROSITE" id="PS51987">
    <property type="entry name" value="GS_CATALYTIC"/>
    <property type="match status" value="1"/>
</dbReference>
<reference evidence="6 7" key="1">
    <citation type="submission" date="2020-04" db="EMBL/GenBank/DDBJ databases">
        <authorList>
            <person name="Klaysubun C."/>
            <person name="Duangmal K."/>
            <person name="Lipun K."/>
        </authorList>
    </citation>
    <scope>NUCLEOTIDE SEQUENCE [LARGE SCALE GENOMIC DNA]</scope>
    <source>
        <strain evidence="6 7">K10HN5</strain>
    </source>
</reference>
<organism evidence="6 7">
    <name type="scientific">Pseudonocardia acidicola</name>
    <dbReference type="NCBI Taxonomy" id="2724939"/>
    <lineage>
        <taxon>Bacteria</taxon>
        <taxon>Bacillati</taxon>
        <taxon>Actinomycetota</taxon>
        <taxon>Actinomycetes</taxon>
        <taxon>Pseudonocardiales</taxon>
        <taxon>Pseudonocardiaceae</taxon>
        <taxon>Pseudonocardia</taxon>
    </lineage>
</organism>
<dbReference type="InterPro" id="IPR036651">
    <property type="entry name" value="Gln_synt_N_sf"/>
</dbReference>
<dbReference type="PANTHER" id="PTHR43785:SF14">
    <property type="entry name" value="GLUTAMINE SYNTHETASE"/>
    <property type="match status" value="1"/>
</dbReference>
<dbReference type="RefSeq" id="WP_169385827.1">
    <property type="nucleotide sequence ID" value="NZ_JAAXLA010000164.1"/>
</dbReference>
<sequence length="438" mass="48689">LADRGVEFVFGFYVDVHGVPKSKCVPLASLPAMAAGSELYTVGALEGMGELGPHEDECQGLPDLDRMIVLPWDERFAVVPAELHLHGRPYEQDSRNALLRQVAAARELGLVANVGIEPELYVIRQTPQGWAPLVPSDRDNGPTRGYDLEATMLAEPFLGPMVEYMNRLGWGVYSFDHEGGDGQYEFNFRYADALTMADRMVVFRLMAKHVARQLGCIATFMPKPFQDDFGSASHLNISLADADSGANLFAHPDGSARYSQLAHQFTAGVLAHADAISAVVSPTVNSYKRFTSKGFMDEISWAPVHRAYGENNRTLMCRLPVNRHCLEVRTADSAMNYYLGMAMVLGAGLDGIRRELDPGEPINQDTYQLSPEELEKLGDLALPHSLTQALDAFETDTTAIEVFGPDFHHTYLTYKRQEAHEYNAVVTDWETHKYLRMI</sequence>
<feature type="domain" description="GS catalytic" evidence="5">
    <location>
        <begin position="94"/>
        <end position="438"/>
    </location>
</feature>
<dbReference type="InterPro" id="IPR008146">
    <property type="entry name" value="Gln_synth_cat_dom"/>
</dbReference>
<evidence type="ECO:0000313" key="6">
    <source>
        <dbReference type="EMBL" id="NMI02335.1"/>
    </source>
</evidence>
<feature type="non-terminal residue" evidence="6">
    <location>
        <position position="1"/>
    </location>
</feature>
<evidence type="ECO:0000259" key="5">
    <source>
        <dbReference type="PROSITE" id="PS51987"/>
    </source>
</evidence>
<comment type="similarity">
    <text evidence="1 3 4">Belongs to the glutamine synthetase family.</text>
</comment>
<protein>
    <recommendedName>
        <fullName evidence="5">GS catalytic domain-containing protein</fullName>
    </recommendedName>
</protein>
<evidence type="ECO:0000256" key="1">
    <source>
        <dbReference type="ARBA" id="ARBA00009897"/>
    </source>
</evidence>
<keyword evidence="7" id="KW-1185">Reference proteome</keyword>
<dbReference type="SMART" id="SM01230">
    <property type="entry name" value="Gln-synt_C"/>
    <property type="match status" value="1"/>
</dbReference>